<feature type="compositionally biased region" description="Acidic residues" evidence="10">
    <location>
        <begin position="736"/>
        <end position="752"/>
    </location>
</feature>
<dbReference type="GO" id="GO:0000027">
    <property type="term" value="P:ribosomal large subunit assembly"/>
    <property type="evidence" value="ECO:0007669"/>
    <property type="project" value="TreeGrafter"/>
</dbReference>
<evidence type="ECO:0000256" key="5">
    <source>
        <dbReference type="ARBA" id="ARBA00022741"/>
    </source>
</evidence>
<dbReference type="SMART" id="SM00382">
    <property type="entry name" value="AAA"/>
    <property type="match status" value="5"/>
</dbReference>
<gene>
    <name evidence="12" type="ORF">KIPB_000761</name>
</gene>
<dbReference type="Pfam" id="PF07728">
    <property type="entry name" value="AAA_5"/>
    <property type="match status" value="5"/>
</dbReference>
<dbReference type="GO" id="GO:0005730">
    <property type="term" value="C:nucleolus"/>
    <property type="evidence" value="ECO:0007669"/>
    <property type="project" value="UniProtKB-SubCell"/>
</dbReference>
<feature type="compositionally biased region" description="Polar residues" evidence="10">
    <location>
        <begin position="5052"/>
        <end position="5061"/>
    </location>
</feature>
<dbReference type="PANTHER" id="PTHR48103">
    <property type="entry name" value="MIDASIN-RELATED"/>
    <property type="match status" value="1"/>
</dbReference>
<dbReference type="InterPro" id="IPR027417">
    <property type="entry name" value="P-loop_NTPase"/>
</dbReference>
<dbReference type="GO" id="GO:0016887">
    <property type="term" value="F:ATP hydrolysis activity"/>
    <property type="evidence" value="ECO:0007669"/>
    <property type="project" value="InterPro"/>
</dbReference>
<feature type="coiled-coil region" evidence="9">
    <location>
        <begin position="2907"/>
        <end position="2937"/>
    </location>
</feature>
<evidence type="ECO:0000256" key="4">
    <source>
        <dbReference type="ARBA" id="ARBA00017143"/>
    </source>
</evidence>
<feature type="compositionally biased region" description="Acidic residues" evidence="10">
    <location>
        <begin position="779"/>
        <end position="790"/>
    </location>
</feature>
<dbReference type="SUPFAM" id="SSF53300">
    <property type="entry name" value="vWA-like"/>
    <property type="match status" value="2"/>
</dbReference>
<comment type="similarity">
    <text evidence="3">Belongs to the midasin family.</text>
</comment>
<dbReference type="OrthoDB" id="2138684at2759"/>
<evidence type="ECO:0000256" key="1">
    <source>
        <dbReference type="ARBA" id="ARBA00004604"/>
    </source>
</evidence>
<feature type="domain" description="AAA+ ATPase" evidence="11">
    <location>
        <begin position="1668"/>
        <end position="1826"/>
    </location>
</feature>
<feature type="compositionally biased region" description="Acidic residues" evidence="10">
    <location>
        <begin position="710"/>
        <end position="727"/>
    </location>
</feature>
<dbReference type="InterPro" id="IPR036465">
    <property type="entry name" value="vWFA_dom_sf"/>
</dbReference>
<evidence type="ECO:0000256" key="3">
    <source>
        <dbReference type="ARBA" id="ARBA00007188"/>
    </source>
</evidence>
<feature type="region of interest" description="Disordered" evidence="10">
    <location>
        <begin position="667"/>
        <end position="694"/>
    </location>
</feature>
<feature type="region of interest" description="Disordered" evidence="10">
    <location>
        <begin position="5052"/>
        <end position="5074"/>
    </location>
</feature>
<feature type="domain" description="AAA+ ATPase" evidence="11">
    <location>
        <begin position="1983"/>
        <end position="2263"/>
    </location>
</feature>
<dbReference type="FunFam" id="3.40.50.300:FF:000142">
    <property type="entry name" value="Midasin"/>
    <property type="match status" value="1"/>
</dbReference>
<name>A0A9K3CPN3_9EUKA</name>
<keyword evidence="13" id="KW-1185">Reference proteome</keyword>
<keyword evidence="7" id="KW-0143">Chaperone</keyword>
<feature type="domain" description="AAA+ ATPase" evidence="11">
    <location>
        <begin position="167"/>
        <end position="321"/>
    </location>
</feature>
<evidence type="ECO:0000256" key="7">
    <source>
        <dbReference type="ARBA" id="ARBA00023186"/>
    </source>
</evidence>
<evidence type="ECO:0000313" key="12">
    <source>
        <dbReference type="EMBL" id="GIQ80035.1"/>
    </source>
</evidence>
<keyword evidence="5" id="KW-0547">Nucleotide-binding</keyword>
<accession>A0A9K3CPN3</accession>
<feature type="domain" description="AAA+ ATPase" evidence="11">
    <location>
        <begin position="461"/>
        <end position="632"/>
    </location>
</feature>
<evidence type="ECO:0000256" key="9">
    <source>
        <dbReference type="SAM" id="Coils"/>
    </source>
</evidence>
<evidence type="ECO:0000259" key="11">
    <source>
        <dbReference type="SMART" id="SM00382"/>
    </source>
</evidence>
<dbReference type="EMBL" id="BDIP01000094">
    <property type="protein sequence ID" value="GIQ80035.1"/>
    <property type="molecule type" value="Genomic_DNA"/>
</dbReference>
<evidence type="ECO:0000256" key="6">
    <source>
        <dbReference type="ARBA" id="ARBA00022840"/>
    </source>
</evidence>
<dbReference type="InterPro" id="IPR011704">
    <property type="entry name" value="ATPase_dyneun-rel_AAA"/>
</dbReference>
<dbReference type="CDD" id="cd00198">
    <property type="entry name" value="vWFA"/>
    <property type="match status" value="1"/>
</dbReference>
<keyword evidence="9" id="KW-0175">Coiled coil</keyword>
<dbReference type="GO" id="GO:0005524">
    <property type="term" value="F:ATP binding"/>
    <property type="evidence" value="ECO:0007669"/>
    <property type="project" value="UniProtKB-KW"/>
</dbReference>
<dbReference type="GO" id="GO:0005654">
    <property type="term" value="C:nucleoplasm"/>
    <property type="evidence" value="ECO:0007669"/>
    <property type="project" value="UniProtKB-SubCell"/>
</dbReference>
<comment type="subcellular location">
    <subcellularLocation>
        <location evidence="1">Nucleus</location>
        <location evidence="1">Nucleolus</location>
    </subcellularLocation>
    <subcellularLocation>
        <location evidence="2">Nucleus</location>
        <location evidence="2">Nucleoplasm</location>
    </subcellularLocation>
</comment>
<evidence type="ECO:0000256" key="8">
    <source>
        <dbReference type="ARBA" id="ARBA00023242"/>
    </source>
</evidence>
<dbReference type="GO" id="GO:0030687">
    <property type="term" value="C:preribosome, large subunit precursor"/>
    <property type="evidence" value="ECO:0007669"/>
    <property type="project" value="TreeGrafter"/>
</dbReference>
<keyword evidence="8" id="KW-0539">Nucleus</keyword>
<evidence type="ECO:0000256" key="2">
    <source>
        <dbReference type="ARBA" id="ARBA00004642"/>
    </source>
</evidence>
<reference evidence="12 13" key="1">
    <citation type="journal article" date="2018" name="PLoS ONE">
        <title>The draft genome of Kipferlia bialata reveals reductive genome evolution in fornicate parasites.</title>
        <authorList>
            <person name="Tanifuji G."/>
            <person name="Takabayashi S."/>
            <person name="Kume K."/>
            <person name="Takagi M."/>
            <person name="Nakayama T."/>
            <person name="Kamikawa R."/>
            <person name="Inagaki Y."/>
            <person name="Hashimoto T."/>
        </authorList>
    </citation>
    <scope>NUCLEOTIDE SEQUENCE [LARGE SCALE GENOMIC DNA]</scope>
    <source>
        <strain evidence="12">NY0173</strain>
    </source>
</reference>
<dbReference type="GO" id="GO:0000055">
    <property type="term" value="P:ribosomal large subunit export from nucleus"/>
    <property type="evidence" value="ECO:0007669"/>
    <property type="project" value="TreeGrafter"/>
</dbReference>
<evidence type="ECO:0000256" key="10">
    <source>
        <dbReference type="SAM" id="MobiDB-lite"/>
    </source>
</evidence>
<dbReference type="PANTHER" id="PTHR48103:SF2">
    <property type="entry name" value="MIDASIN"/>
    <property type="match status" value="1"/>
</dbReference>
<evidence type="ECO:0000313" key="13">
    <source>
        <dbReference type="Proteomes" id="UP000265618"/>
    </source>
</evidence>
<dbReference type="SUPFAM" id="SSF52540">
    <property type="entry name" value="P-loop containing nucleoside triphosphate hydrolases"/>
    <property type="match status" value="5"/>
</dbReference>
<proteinExistence type="inferred from homology"/>
<dbReference type="Proteomes" id="UP000265618">
    <property type="component" value="Unassembled WGS sequence"/>
</dbReference>
<protein>
    <recommendedName>
        <fullName evidence="4">Midasin</fullName>
    </recommendedName>
</protein>
<feature type="region of interest" description="Disordered" evidence="10">
    <location>
        <begin position="707"/>
        <end position="790"/>
    </location>
</feature>
<dbReference type="Gene3D" id="3.40.50.410">
    <property type="entry name" value="von Willebrand factor, type A domain"/>
    <property type="match status" value="1"/>
</dbReference>
<sequence>MPAPLVTRLSRLLQEYPSVSVLSPPERVNLYKELCGVATPHQLAAHFSCSNPTRDTLAFVRGYHAYVDHRCSCTEVVRAPADGTEAAPAVTSDLLILQPAILGDSEEGQTVRTVETTMIESISTKSLSSTVHTHSNSLGDRDVTSRFIVTQPAAERIAIVESLLEAGSVPVLLEGPTGTAKTSTVCELARRKGQRLERFNLSEHTATANLLGRIEVTASEDRPFMFREGAFTKAYEKGYWLLLDELNLGGQGVLQCLEAVLDNDILALDTLGTTREIPRHPDFRLICTQNPSSGSFKGMRHELPPEFLSRFRKIIFPDLDHSEMTAIVQHILEGGQYPKARGMASTLASFHQDASRLTCDGIMTVLTLREMKLCAEIIAQNHRANVGELVYTVYGARYSANHEGIARALLKNGFRKGRGAITATLPVPSLSTEDRGRVPDYLYLTAGLERSLSLGLHAARQGRHVLYFGKSGSGVSALARLTARLLAGDRDPFCLIVTPDTTIDDIVGHMVPAHTRHSRDEVTQPSMKSTELLKWESGPVLAAAQQGVGCVLDNINQGESTTLERLNPLLETNIVLDRETPVFDASEFSAESQELGPGFRIFATATLDDKKLALSPAFINRFSVVRVCDQIDLSHKAQAKAQIEGIARATLTQAQVRVTIPKIPKAREEAQEAGLSGPQTQSNTPPATPAETPVPLPHAVCAISVQSDSEGSEYEQEEHTDSEESDNSESSSSSESESESSEFEIPQSDEDGAMEHESPMVGGTVDPSDIGIGLVGIGGEEEPEESSEDEYVIPVTRRPVDELVPLVVECFGKFRAENKTVRNLVNLCRGVSRLGDVIEGAAHLTVLATMLSPTGISREYSIPDGDRKVLLESVEEGYETERFFYKGAASVESLVCMVAGVDIVHSPLLIEGPAGIGKSECARFYARARKGKNTQLMSLTCSADTRPEHFFGQAISAGGGFSFSPGPAVLAMERGHVLCVDELNLCAPSILQALLPVLEAQPGECIRIPGRSEPLAVHPDFVFVATQNTFSGHGRQRLPHSLLSRFVVARANPLTEQQLTAICTRILRPTLDTLPDQLTAKRLSSLITQANAPASAKSKPYLYPHASLTLRDIRRLLKRLEHPKVWLPYQVCTLLTQKVSHRLTDIRRNLVDLVATCFDCDAEALMKYQEGKVAVSMDATGSATLTKGPDTARTRTRPRHYVGLNLVNQPQPLLQALYQLELCHAEENILLVGGTSYKGLILTEILRSRGKEDVEDISLTRETTTTLLAGSQTVNNHSRAMLVFLDLLQVAARRLGGPLCKVAAEAHHLAETIQSSTGLDRSGYEAMINQAHEDATRLLDEFTKDVVSGQSVVAYKNQEFIENALNNALRIVKPPCSHDSVPQADSALRQLVTIFSIGRLTRAAVFGTPLILRNVALPAASVLERMNPLLEMPPTYTLPEDAASTITQNNDATVPVCKGMNVHATATERQLNDLSHATRSRFTEISVAPYTESDVQQVVLGVAEDVLQTKGCRTPPDTVASLINSKALLVRQDSHLSLKQVLCWTRLAASLVSTGMDVPTAVSVAGVKAVADRNSKKWSEMVRHMGLDTITPALQQYAQWRQNPKANDTFMRQSLEKTTLRSGQRVTAPYSGARMRAAASSGAYDFDEYTKTPTLLYLLDTIITCVQANVPGILKGPPGLAKSSAFEAIQRATGHRVTRLNLSNSTTVEDLFGRVMSSPEEGAISFEFQKGELTDAIEWTPESEDKDSLSPIVLLDELNLAPAAVIDAITPLFKPGTKRLLLPSGNVMPLRHFHLFATVNPASSSSGRGALDRSLTDNAVLVELPSYRTPEVVAIAHDVLGCVPYFQTEGRLQRAVEAHFAAGQVMRTTSSGSVTLRELIKMRQLVESTKSSLPLDVLLRLLYVSPVQQPETRERLTRELGLRVANADIPKAMVHYNDNTYSVGHLRLERGPYTQMTSEYPLYETVSSTQLRYMQDVTAAVCASRVCLLQGNSDSGKTYIVRALAALSGHKLNIVQLHTDTDTTSITGRLEPCMPQTDRVRRVLEEVETLVTSLTSRLVEKTPHKTTTEVTWPALLSLLSELWSTETSGATVATHLETLVHSLSFKEGTEEATITHALGTAAEELGTHTKEMSMRFEYRDSLLISAMRKGEWVLFDNIHAAPNDVVERLNSLAEENPTLTVYEQGTGHRFSMDAEDPKYRISPNFRLFLTADNSRSFHSGSVSGALLSRCVVVSTEPTIMEGLSCVGIIFALLRRHIVEDTAREVAFKLVHAFRSIWKSERVQSTQISFRTLLFTVRAFLSLYRSNADIGQCMGKAVYLALLYSNTERTVVQPLVLAAVSKRATEVERSLLASRFGDQSHRLLPLYRRLARVQASFLCGVPQEFLAPCISILLSGQANGPVPSDILLSQVATTVARVQIAKATVASVKAYTHSMLVAIRDGIKVEDGPEVVARLRKTCTLARHVTRSAPKKSPQRDAAALLSSIYPIVTCLTELSEACSDEHGSFRVSQLLNDPSVPAEVQSAAAKLHTSTICFEACWEAEIPAIAFDKWLHALFALIDKKNPQRNAFVSAVLEYLIDPSNSEFGSDSETVARVGAALKAGWLVDMVSLCRRHPESVVRHPYVSQKKCQSVLAESETQPGAIHIFLSAKDGIKWAAVQTTSSYITCDTRLFTEATHTFTRHKPQDEDVCEHMVKCNGSRWQWEPMEYDEASQTYTLTKSYGRIEEPLTEHFIIRRNRDQSDTALVQESIGKVFEEGWRKDNVVDIQPVTVTHTPHVFVMRLLDLKVEREELLKSEDATLDYLSKVREGTPTESMAVDVEPHIGAKLLYSKIITCKPNPKWVPLESLVLSSLSPVKRALWSRLLCSSGTVRNTTQATGDISVQSLLHDCVCALVPMPGIEWAAHEIPAAVIVSTVNNITQELEEYEKQSKRAHKAREKGKTAKIPDLDQLTSLVLSHTTKTAEEGITAVRTTCSAGATAGLVQNLRLAFDRVFSRVAAVPTLRPVQSLMAMATCLDGYDEYLRTEHSRSQMSNANKKLCAQLDTVKEAAQRLGVSCPEMRPALASLSRHIETTLSTNQSSDDAKHKWLSKRLLAAQSLYESIETVSAQVVSGVSRDIASVSWGKTLPRTPDGYSALDVRVLTVQTLARHVLSTDVIRELESARQNTSRVMELLPQLRKSPLAELGEPLCDILTENHMLSKSHILMLSSAANATTICELHRAGAPLTSSSMIECVAPSPPVTEEWAHVASQELLKILPHPERHAMCVPHYTPRDVLALVHLNAGSDQTPMAGPLFRHTLTDQVVPRMKCLKADLAKGVTSCTQMADRMISAVREELYEYTSSAISEDVGDIEALTGYKTVPDTSFMADLIDGVLEARDIAIELDKNKSTPVSDTDTSDMDILQCQFPLSVSDTVTYRQALDMQPHLSQWLYYNTSVRDGLAQAIHRCHYPEGTVSAALLPYRVACGCQPTTTTHKGEWFRGLASWAHARVTLGNEWHHPDAAPHRVPLLLGKSILPADTYCDMVVSGVERIDDVVESLRHELGTNARENAVGDKIESIVRGCISVALLGTPQGETTRHQQIHSPIGEMANPLTQLVNLQGVLVADLQAIHTEEQRKLKERKRTAEKRLEQSTGGIRTLLGEVKTAYQTDISAIKTRQNGEHQRRVNEWLADHNRVQVAIQRTASDSSAYQRSLSVVAEAYATTLLPKPGDKSAMIAITNDIPLLLRASGVLRAAANTLPAGKVISIPPESRCHHFEVTCDHALTNPRLECHFTCPLRVEARGATTTTTDHSTSAGIPLQYTRPGHARDVVVTTAGVTGDTTFTVAVAGTDGEEQTGQDGFCQLTRLTGMAAMGAVGVREAALNRGLVLTHTQLLDVEVPKPFGTVMSLATALSQHESQYPPSRLNQLDAACREHLEYPPRPQAPTTPALTVLSHPRQEIGCLLDADITYVKQRSLNQNAMFQLKRDLVALQHVFKNLTEPQTQAFTLFSAAMRDHALAIDAAVKNLDAVLEFASIPKKGYSAIVAHSLSPVLPPPTKPRGLTDWRWTNKKRSFRPSSVKRGALRSAVVSDGSEGPLLSMPRVIADLGTYIMGVNSERHVGSLTINNSAKEDVVITLALTAGSMLEVYPKEVTLPTRSTATFEYSLTSDPATAAPITATGSITVAYPNGKGKQHTVPLLVGLRVQPFYVNVTSSEPLCQKLDSSALGCYAPDGTEVRLALSVPEYHTFPAFATSVSSGPRNTAHQGCFKFGSTERSLTLAGYSREETNLNASVTVSFSPTIHFDAEYSSHLGRMGTDLYQLRQCSNGSWETDRVSTGTTIERRGNVKEDSLHFVVVNRCVQGDTYRLSLSDSLASKTALRGGPTKNLRVVVPPGEADVFTLDLSSRKQLSGVLSVTLHSIRFKVQYTGKRSLAITGTRQRRLGPYNPHTRTYTEENRDLIRITNSTPGPLSSHRGYLLFVSETGVERRIGISWERINAHKHNDFQVKATDYGTYYLVCSDDEDAAHKSHVVHMKNPNSPRQDVCFDCRYYTFAGDRLDSGSTHTTFKPMHVEIRVKRSWNSPEVKGVVPLYLFDIPMLSSEELEAMSRVQRCPDSFCVALCVSLIAKMLFTQSENPYGIRLFTHMSTALTMGDMTIPTRYESTLLKFCQAATLLPRNNPFTPSTPCKVPALPDIATDPSGHGREFTRFVTSVLRNLPRRQINDRESRFSHTSFMLGVLSSRVSGSGDMRSFARAFGLSLPESLLNPTIIHDRGDGSEVIQNLVRKTDTLLRALHLMKQAQEVVKLRQSYGQLKMTMLPSVRDMSTLSSSALASKKAAILNTTHSNTGPSDPPSRDDALRLRQVRANIQDYRRMSQRQADESQRTLAALNHSDPHTEWVLNAQGLHPAVAVSAPEVEDVNLSLKTQEEDSDAVASDSVIETYKRGLLEIEKLQRDTLAFHAAVLKALAQQASIFPLCLSQMLGDPNLALSVPDVIVEYFRVAISTVESLSQSGLSCFNNRERIAEVEQFLLGDVASRLAEAELPVPCHSTIRQGHHSQQRQSAFVVPCPRGIASPCNESWSTNPKNSDEAPDQSPAEHNQEVLAQMGSKVDVSALQSRINYKPVVVPTTITPKREESDTATALRSLQEADAARLAANAIEYTHIDVSRPAGIGRMAREPGARNRHRPAMHLRRLGDWEEETAEGSDNESDDVEDAIRGDRDLDIDNQPPTVEAQRLTVDEYDRLYPEDVTPERMLSHLFKLKPPMSTDMASIGKMTPASFPPTLHKATAATQALMNCCVPVADRMVSKVLVGLPSTTSLASHEVCLLLDLSRTVDDRKRDMQHVVALSLMEALSSLEVAFSVAVFSHREFFYVLKDPSTVYTAETAQRVCDALRVKRKSASYVLDAVAAAATHVAGKSNCFSARPCTARSIVIVSDLYSPHIVLEEADWAMVFSKINAHVVFAQLESSYSDSSLGARFQERVSAVVDKAVNTSSSAELIVVPEDVMSTGSESVGRIDTMLVTALHSVPIRIGCQKSAAPAPKVPLRSGLADSNGTTLDAVGADALPNIALGRGQTGVFSQAATIESLADGVDINANIESHLEPGLCSVEPVWGDRVTPPKRKAVSRAMAGIARTTRARVQAATSAVGTTIMPPNVATKWCAVEYGTIIDIQRLLRFIMTRGQERKFYLSKQGGYKRMYSCSVVIDLSDSTMCAANKAHTFTSAILLLQTLAMLELPSVDVLLSTGASTRVLASGIRASDMFDKTHPHPLFPALFSAMQERHDGASMGSAVGHAVQMQDVRPASGGNSRLVFALTDGMVSSDAERARLLTAQSYARAHSIEVIGVGVGMRPVFLSRVYASCCFAPSPYDIDSAICGVFTPSALTGDETIEEVCQELALDPQTLEAVDTTRKEAAANTDLVSTLRDHVITEDFYNQKSLNLRAEDGTCNPDGNEYDLGKCGYFTDVHVLVCMFYTYRDNNKDKQVTPACFNTGAKGSDSSPRIKLEEKGFSVTVVHDYMTAIRAICSGKYRVTYVVCSPGDGILPKEAADPKSSNLVGQFTDYLIRYWNTGGSVAFFADNEPFYYEANLFLERVRFGTERTRLQLTGNYVGKKQLSERKSSSASTGTFNSPTKVKVEGRHYTRATLSAGLRSIYEGHTVCYPKPGPIAPFEAFAYNSNTESEQPTILTYDPPCTSSTGTIVVDTAASRLFYEYSAEGTARYISNIAVWSLRLAHLRHELDLQDITRPLPAITVRIDQTVKWTWPTPVSRPVHHILILDDSGSMSGSWASLMKAVNNFQTTRAKSSPQDRWTIIKFSVDATAVCVNEPITTVPSISFGCGGNTNLHLATRECDAKKGSYPSSHTTRVLCFTDGGTNGKEECLAWATKVHSPPINWTVDAIGFASAPPEFMSSLARNGGGQYAFARTPEELTSHFEEFAMAD</sequence>
<feature type="domain" description="AAA+ ATPase" evidence="11">
    <location>
        <begin position="904"/>
        <end position="1054"/>
    </location>
</feature>
<dbReference type="Gene3D" id="3.40.50.300">
    <property type="entry name" value="P-loop containing nucleotide triphosphate hydrolases"/>
    <property type="match status" value="5"/>
</dbReference>
<organism evidence="12 13">
    <name type="scientific">Kipferlia bialata</name>
    <dbReference type="NCBI Taxonomy" id="797122"/>
    <lineage>
        <taxon>Eukaryota</taxon>
        <taxon>Metamonada</taxon>
        <taxon>Carpediemonas-like organisms</taxon>
        <taxon>Kipferlia</taxon>
    </lineage>
</organism>
<dbReference type="CDD" id="cd00009">
    <property type="entry name" value="AAA"/>
    <property type="match status" value="2"/>
</dbReference>
<comment type="caution">
    <text evidence="12">The sequence shown here is derived from an EMBL/GenBank/DDBJ whole genome shotgun (WGS) entry which is preliminary data.</text>
</comment>
<keyword evidence="6" id="KW-0067">ATP-binding</keyword>
<dbReference type="InterPro" id="IPR003593">
    <property type="entry name" value="AAA+_ATPase"/>
</dbReference>